<dbReference type="InterPro" id="IPR011330">
    <property type="entry name" value="Glyco_hydro/deAcase_b/a-brl"/>
</dbReference>
<dbReference type="GO" id="GO:0005975">
    <property type="term" value="P:carbohydrate metabolic process"/>
    <property type="evidence" value="ECO:0007669"/>
    <property type="project" value="InterPro"/>
</dbReference>
<evidence type="ECO:0000256" key="1">
    <source>
        <dbReference type="ARBA" id="ARBA00001946"/>
    </source>
</evidence>
<keyword evidence="2" id="KW-0479">Metal-binding</keyword>
<gene>
    <name evidence="7" type="ORF">JKL17_13495</name>
    <name evidence="6" type="ORF">LPA65_14010</name>
</gene>
<keyword evidence="3" id="KW-0378">Hydrolase</keyword>
<evidence type="ECO:0000313" key="9">
    <source>
        <dbReference type="Proteomes" id="UP000694640"/>
    </source>
</evidence>
<dbReference type="SUPFAM" id="SSF88713">
    <property type="entry name" value="Glycoside hydrolase/deacetylase"/>
    <property type="match status" value="1"/>
</dbReference>
<dbReference type="GO" id="GO:0019213">
    <property type="term" value="F:deacetylase activity"/>
    <property type="evidence" value="ECO:0007669"/>
    <property type="project" value="TreeGrafter"/>
</dbReference>
<dbReference type="EMBL" id="JAEQMM010000003">
    <property type="protein sequence ID" value="MBT1139120.1"/>
    <property type="molecule type" value="Genomic_DNA"/>
</dbReference>
<accession>A0AAN1UJB6</accession>
<reference evidence="6 8" key="1">
    <citation type="submission" date="2018-10" db="EMBL/GenBank/DDBJ databases">
        <title>Genome sequencing of Lactobacillus species.</title>
        <authorList>
            <person name="Baek C."/>
            <person name="Yi H."/>
        </authorList>
    </citation>
    <scope>NUCLEOTIDE SEQUENCE [LARGE SCALE GENOMIC DNA]</scope>
    <source>
        <strain evidence="6 8">DSM 16365</strain>
    </source>
</reference>
<dbReference type="GO" id="GO:0016787">
    <property type="term" value="F:hydrolase activity"/>
    <property type="evidence" value="ECO:0007669"/>
    <property type="project" value="UniProtKB-KW"/>
</dbReference>
<evidence type="ECO:0000256" key="3">
    <source>
        <dbReference type="ARBA" id="ARBA00022801"/>
    </source>
</evidence>
<dbReference type="EMBL" id="CP032751">
    <property type="protein sequence ID" value="AYJ36780.1"/>
    <property type="molecule type" value="Genomic_DNA"/>
</dbReference>
<dbReference type="GeneID" id="89670376"/>
<dbReference type="PANTHER" id="PTHR31609:SF1">
    <property type="entry name" value="CARBOHYDRATE DEACETYLASE"/>
    <property type="match status" value="1"/>
</dbReference>
<keyword evidence="4" id="KW-0460">Magnesium</keyword>
<keyword evidence="9" id="KW-1185">Reference proteome</keyword>
<evidence type="ECO:0000313" key="7">
    <source>
        <dbReference type="EMBL" id="MBT1139120.1"/>
    </source>
</evidence>
<sequence>MIKVIVRGDDLGYSEGVNYGILKATSEGIVNNVGMMVNMFYARMGYQLIKDEEKICVGLHANISAGKPILPVESIHTLVSDSHFRSSASYRESKKDDVDRDEVRKEIGAQIEEFRSITGFLPKYLDLHAVTSDNFSLGSQDAAADYNITFVPADFSGKLVKWNKTNLKTIVESSQSDYNPMKTIKKAILNRKKGELLLFIFHPGYIDNYLYTHSSLCIPRIQEADLLCSEEIRRLFKNVNIECVRIDCLLNN</sequence>
<proteinExistence type="predicted"/>
<evidence type="ECO:0000256" key="2">
    <source>
        <dbReference type="ARBA" id="ARBA00022723"/>
    </source>
</evidence>
<dbReference type="Gene3D" id="3.20.20.370">
    <property type="entry name" value="Glycoside hydrolase/deacetylase"/>
    <property type="match status" value="1"/>
</dbReference>
<dbReference type="Pfam" id="PF04794">
    <property type="entry name" value="YdjC"/>
    <property type="match status" value="1"/>
</dbReference>
<evidence type="ECO:0000313" key="6">
    <source>
        <dbReference type="EMBL" id="AYJ36780.1"/>
    </source>
</evidence>
<dbReference type="InterPro" id="IPR006879">
    <property type="entry name" value="YdjC-like"/>
</dbReference>
<dbReference type="Proteomes" id="UP000694640">
    <property type="component" value="Unassembled WGS sequence"/>
</dbReference>
<dbReference type="RefSeq" id="WP_054399700.1">
    <property type="nucleotide sequence ID" value="NZ_BJZD01000056.1"/>
</dbReference>
<evidence type="ECO:0000256" key="5">
    <source>
        <dbReference type="ARBA" id="ARBA00023277"/>
    </source>
</evidence>
<dbReference type="PANTHER" id="PTHR31609">
    <property type="entry name" value="YDJC DEACETYLASE FAMILY MEMBER"/>
    <property type="match status" value="1"/>
</dbReference>
<evidence type="ECO:0000313" key="8">
    <source>
        <dbReference type="Proteomes" id="UP000281644"/>
    </source>
</evidence>
<protein>
    <submittedName>
        <fullName evidence="6">ChbG/HpnK family deacetylase</fullName>
    </submittedName>
</protein>
<dbReference type="AlphaFoldDB" id="A0AAN1UJB6"/>
<comment type="cofactor">
    <cofactor evidence="1">
        <name>Mg(2+)</name>
        <dbReference type="ChEBI" id="CHEBI:18420"/>
    </cofactor>
</comment>
<reference evidence="7 9" key="2">
    <citation type="submission" date="2021-01" db="EMBL/GenBank/DDBJ databases">
        <title>High-quality draft genome sequence data of six Lactiplantibacillus plantarum subsp. argentoratensis strains isolated from various Greek sourdoughs.</title>
        <authorList>
            <person name="Syrokou M.K."/>
            <person name="Paramithiotis S."/>
            <person name="Skandamis P.N."/>
            <person name="Drosinos E.H."/>
            <person name="Bosnea L."/>
            <person name="Mataragas M."/>
        </authorList>
    </citation>
    <scope>NUCLEOTIDE SEQUENCE [LARGE SCALE GENOMIC DNA]</scope>
    <source>
        <strain evidence="7 9">LQC 2520</strain>
    </source>
</reference>
<dbReference type="KEGG" id="larg:LPA65_14010"/>
<dbReference type="Proteomes" id="UP000281644">
    <property type="component" value="Chromosome"/>
</dbReference>
<dbReference type="GO" id="GO:0046872">
    <property type="term" value="F:metal ion binding"/>
    <property type="evidence" value="ECO:0007669"/>
    <property type="project" value="UniProtKB-KW"/>
</dbReference>
<organism evidence="6 8">
    <name type="scientific">Lactiplantibacillus argentoratensis</name>
    <dbReference type="NCBI Taxonomy" id="271881"/>
    <lineage>
        <taxon>Bacteria</taxon>
        <taxon>Bacillati</taxon>
        <taxon>Bacillota</taxon>
        <taxon>Bacilli</taxon>
        <taxon>Lactobacillales</taxon>
        <taxon>Lactobacillaceae</taxon>
        <taxon>Lactiplantibacillus</taxon>
    </lineage>
</organism>
<name>A0AAN1UJB6_9LACO</name>
<evidence type="ECO:0000256" key="4">
    <source>
        <dbReference type="ARBA" id="ARBA00022842"/>
    </source>
</evidence>
<keyword evidence="5" id="KW-0119">Carbohydrate metabolism</keyword>